<dbReference type="SUPFAM" id="SSF56235">
    <property type="entry name" value="N-terminal nucleophile aminohydrolases (Ntn hydrolases)"/>
    <property type="match status" value="1"/>
</dbReference>
<dbReference type="InterPro" id="IPR000426">
    <property type="entry name" value="Proteasome_asu_N"/>
</dbReference>
<evidence type="ECO:0000313" key="5">
    <source>
        <dbReference type="Proteomes" id="UP000265618"/>
    </source>
</evidence>
<dbReference type="Pfam" id="PF10584">
    <property type="entry name" value="Proteasome_A_N"/>
    <property type="match status" value="1"/>
</dbReference>
<gene>
    <name evidence="4" type="ORF">KIPB_011335</name>
</gene>
<evidence type="ECO:0000256" key="1">
    <source>
        <dbReference type="ARBA" id="ARBA00022942"/>
    </source>
</evidence>
<comment type="subunit">
    <text evidence="2">The 26S proteasome consists of a 20S proteasome core and two 19S regulatory subunits.</text>
</comment>
<protein>
    <recommendedName>
        <fullName evidence="2">Proteasome subunit alpha type</fullName>
    </recommendedName>
</protein>
<proteinExistence type="inferred from homology"/>
<dbReference type="PANTHER" id="PTHR11599">
    <property type="entry name" value="PROTEASOME SUBUNIT ALPHA/BETA"/>
    <property type="match status" value="1"/>
</dbReference>
<dbReference type="Pfam" id="PF00227">
    <property type="entry name" value="Proteasome"/>
    <property type="match status" value="1"/>
</dbReference>
<keyword evidence="2" id="KW-0963">Cytoplasm</keyword>
<dbReference type="GO" id="GO:0005634">
    <property type="term" value="C:nucleus"/>
    <property type="evidence" value="ECO:0007669"/>
    <property type="project" value="UniProtKB-SubCell"/>
</dbReference>
<dbReference type="Proteomes" id="UP000265618">
    <property type="component" value="Unassembled WGS sequence"/>
</dbReference>
<dbReference type="AlphaFoldDB" id="A0A9K3D4L6"/>
<organism evidence="4 5">
    <name type="scientific">Kipferlia bialata</name>
    <dbReference type="NCBI Taxonomy" id="797122"/>
    <lineage>
        <taxon>Eukaryota</taxon>
        <taxon>Metamonada</taxon>
        <taxon>Carpediemonas-like organisms</taxon>
        <taxon>Kipferlia</taxon>
    </lineage>
</organism>
<keyword evidence="5" id="KW-1185">Reference proteome</keyword>
<dbReference type="Gene3D" id="3.60.20.10">
    <property type="entry name" value="Glutamine Phosphoribosylpyrophosphate, subunit 1, domain 1"/>
    <property type="match status" value="1"/>
</dbReference>
<sequence length="107" mass="11812">MASLGAGYDLSVTTFSPDGRVFQVEYARKAADNSATIVAMRSDTGIGMAVEKPVLSKLIVPTSHRRIFYVDEKVVVGISGLLADGRVLVDRLRQEAQSFRWVYSRFV</sequence>
<evidence type="ECO:0000313" key="4">
    <source>
        <dbReference type="EMBL" id="GIQ88974.1"/>
    </source>
</evidence>
<dbReference type="GO" id="GO:0005737">
    <property type="term" value="C:cytoplasm"/>
    <property type="evidence" value="ECO:0007669"/>
    <property type="project" value="UniProtKB-SubCell"/>
</dbReference>
<dbReference type="InterPro" id="IPR001353">
    <property type="entry name" value="Proteasome_sua/b"/>
</dbReference>
<comment type="subcellular location">
    <subcellularLocation>
        <location evidence="2">Cytoplasm</location>
    </subcellularLocation>
    <subcellularLocation>
        <location evidence="2">Nucleus</location>
    </subcellularLocation>
</comment>
<dbReference type="InterPro" id="IPR029055">
    <property type="entry name" value="Ntn_hydrolases_N"/>
</dbReference>
<dbReference type="OrthoDB" id="40134at2759"/>
<comment type="caution">
    <text evidence="4">The sequence shown here is derived from an EMBL/GenBank/DDBJ whole genome shotgun (WGS) entry which is preliminary data.</text>
</comment>
<dbReference type="SMART" id="SM00948">
    <property type="entry name" value="Proteasome_A_N"/>
    <property type="match status" value="1"/>
</dbReference>
<keyword evidence="1 2" id="KW-0647">Proteasome</keyword>
<accession>A0A9K3D4L6</accession>
<evidence type="ECO:0000259" key="3">
    <source>
        <dbReference type="PROSITE" id="PS00388"/>
    </source>
</evidence>
<dbReference type="GO" id="GO:0006511">
    <property type="term" value="P:ubiquitin-dependent protein catabolic process"/>
    <property type="evidence" value="ECO:0007669"/>
    <property type="project" value="InterPro"/>
</dbReference>
<dbReference type="PROSITE" id="PS00388">
    <property type="entry name" value="PROTEASOME_ALPHA_1"/>
    <property type="match status" value="1"/>
</dbReference>
<reference evidence="4 5" key="1">
    <citation type="journal article" date="2018" name="PLoS ONE">
        <title>The draft genome of Kipferlia bialata reveals reductive genome evolution in fornicate parasites.</title>
        <authorList>
            <person name="Tanifuji G."/>
            <person name="Takabayashi S."/>
            <person name="Kume K."/>
            <person name="Takagi M."/>
            <person name="Nakayama T."/>
            <person name="Kamikawa R."/>
            <person name="Inagaki Y."/>
            <person name="Hashimoto T."/>
        </authorList>
    </citation>
    <scope>NUCLEOTIDE SEQUENCE [LARGE SCALE GENOMIC DNA]</scope>
    <source>
        <strain evidence="4">NY0173</strain>
    </source>
</reference>
<dbReference type="GO" id="GO:0019773">
    <property type="term" value="C:proteasome core complex, alpha-subunit complex"/>
    <property type="evidence" value="ECO:0007669"/>
    <property type="project" value="InterPro"/>
</dbReference>
<comment type="similarity">
    <text evidence="2">Belongs to the peptidase T1A family.</text>
</comment>
<dbReference type="EMBL" id="BDIP01004570">
    <property type="protein sequence ID" value="GIQ88974.1"/>
    <property type="molecule type" value="Genomic_DNA"/>
</dbReference>
<dbReference type="InterPro" id="IPR050115">
    <property type="entry name" value="Proteasome_alpha"/>
</dbReference>
<feature type="domain" description="Proteasome alpha-type subunits" evidence="3">
    <location>
        <begin position="8"/>
        <end position="30"/>
    </location>
</feature>
<name>A0A9K3D4L6_9EUKA</name>
<keyword evidence="2" id="KW-0539">Nucleus</keyword>
<evidence type="ECO:0000256" key="2">
    <source>
        <dbReference type="RuleBase" id="RU000551"/>
    </source>
</evidence>